<dbReference type="InterPro" id="IPR035971">
    <property type="entry name" value="CBD_sf"/>
</dbReference>
<dbReference type="SUPFAM" id="SSF57180">
    <property type="entry name" value="Cellulose-binding domain"/>
    <property type="match status" value="3"/>
</dbReference>
<sequence>MLAAILCATLTSTIAANEVPCATKHTPCKQEGMATAGCCLDADFVCTVKNKYVSLCEPKPKMRVQDDADDDGQYPIKECSTNYSQCRGQSGTFGGCCQDPHFECRFKSDWTWTCEPKASPSSIDDQGQLYAQCGGGKDYTGNTSCSGGTTCVKLNNDYWQCRQTLNTWDQCGGEDYQGSSQCPDGDVCVERSRTFSQCTPRARAPYKALKEAEPLQCGTKWSQCNGQHWSKGVCCQDPTFQCNYKGRYLSVCEPKPKTTKDVEAVDVWQQCGGKDWGGATSCSTGNVCAVVDASYWQCKPVPSAPGVPTYSECDASSTTVASCRKEDVCTHLDGSYWQCLPRAHVRHAQDTQVNEVGN</sequence>
<evidence type="ECO:0000259" key="3">
    <source>
        <dbReference type="PROSITE" id="PS51164"/>
    </source>
</evidence>
<dbReference type="Pfam" id="PF00734">
    <property type="entry name" value="CBM_1"/>
    <property type="match status" value="3"/>
</dbReference>
<dbReference type="AlphaFoldDB" id="A0A485LRZ6"/>
<keyword evidence="1 2" id="KW-0732">Signal</keyword>
<dbReference type="PROSITE" id="PS51164">
    <property type="entry name" value="CBM1_2"/>
    <property type="match status" value="3"/>
</dbReference>
<dbReference type="SMART" id="SM00236">
    <property type="entry name" value="fCBD"/>
    <property type="match status" value="3"/>
</dbReference>
<reference evidence="4" key="2">
    <citation type="submission" date="2019-06" db="EMBL/GenBank/DDBJ databases">
        <title>Genomics analysis of Aphanomyces spp. identifies a new class of oomycete effector associated with host adaptation.</title>
        <authorList>
            <person name="Gaulin E."/>
        </authorList>
    </citation>
    <scope>NUCLEOTIDE SEQUENCE</scope>
    <source>
        <strain evidence="4">CBS 578.67</strain>
    </source>
</reference>
<dbReference type="Proteomes" id="UP000332933">
    <property type="component" value="Unassembled WGS sequence"/>
</dbReference>
<evidence type="ECO:0000313" key="6">
    <source>
        <dbReference type="Proteomes" id="UP000332933"/>
    </source>
</evidence>
<dbReference type="EMBL" id="CAADRA010007505">
    <property type="protein sequence ID" value="VFU01623.1"/>
    <property type="molecule type" value="Genomic_DNA"/>
</dbReference>
<dbReference type="GO" id="GO:0005975">
    <property type="term" value="P:carbohydrate metabolic process"/>
    <property type="evidence" value="ECO:0007669"/>
    <property type="project" value="InterPro"/>
</dbReference>
<proteinExistence type="predicted"/>
<organism evidence="5 6">
    <name type="scientific">Aphanomyces stellatus</name>
    <dbReference type="NCBI Taxonomy" id="120398"/>
    <lineage>
        <taxon>Eukaryota</taxon>
        <taxon>Sar</taxon>
        <taxon>Stramenopiles</taxon>
        <taxon>Oomycota</taxon>
        <taxon>Saprolegniomycetes</taxon>
        <taxon>Saprolegniales</taxon>
        <taxon>Verrucalvaceae</taxon>
        <taxon>Aphanomyces</taxon>
    </lineage>
</organism>
<feature type="domain" description="CBM1" evidence="3">
    <location>
        <begin position="263"/>
        <end position="299"/>
    </location>
</feature>
<feature type="domain" description="CBM1" evidence="3">
    <location>
        <begin position="125"/>
        <end position="162"/>
    </location>
</feature>
<feature type="signal peptide" evidence="2">
    <location>
        <begin position="1"/>
        <end position="16"/>
    </location>
</feature>
<gene>
    <name evidence="5" type="primary">Aste57867_24992</name>
    <name evidence="4" type="ORF">As57867_024914</name>
    <name evidence="5" type="ORF">ASTE57867_24992</name>
</gene>
<evidence type="ECO:0000256" key="1">
    <source>
        <dbReference type="ARBA" id="ARBA00022729"/>
    </source>
</evidence>
<dbReference type="GO" id="GO:0005576">
    <property type="term" value="C:extracellular region"/>
    <property type="evidence" value="ECO:0007669"/>
    <property type="project" value="InterPro"/>
</dbReference>
<keyword evidence="6" id="KW-1185">Reference proteome</keyword>
<evidence type="ECO:0000256" key="2">
    <source>
        <dbReference type="SAM" id="SignalP"/>
    </source>
</evidence>
<dbReference type="InterPro" id="IPR000254">
    <property type="entry name" value="CBD"/>
</dbReference>
<dbReference type="EMBL" id="VJMH01007479">
    <property type="protein sequence ID" value="KAF0682904.1"/>
    <property type="molecule type" value="Genomic_DNA"/>
</dbReference>
<evidence type="ECO:0000313" key="5">
    <source>
        <dbReference type="EMBL" id="VFU01623.1"/>
    </source>
</evidence>
<name>A0A485LRZ6_9STRA</name>
<reference evidence="5 6" key="1">
    <citation type="submission" date="2019-03" db="EMBL/GenBank/DDBJ databases">
        <authorList>
            <person name="Gaulin E."/>
            <person name="Dumas B."/>
        </authorList>
    </citation>
    <scope>NUCLEOTIDE SEQUENCE [LARGE SCALE GENOMIC DNA]</scope>
    <source>
        <strain evidence="5">CBS 568.67</strain>
    </source>
</reference>
<feature type="domain" description="CBM1" evidence="3">
    <location>
        <begin position="163"/>
        <end position="199"/>
    </location>
</feature>
<evidence type="ECO:0000313" key="4">
    <source>
        <dbReference type="EMBL" id="KAF0682904.1"/>
    </source>
</evidence>
<accession>A0A485LRZ6</accession>
<dbReference type="OrthoDB" id="64893at2759"/>
<dbReference type="GO" id="GO:0030248">
    <property type="term" value="F:cellulose binding"/>
    <property type="evidence" value="ECO:0007669"/>
    <property type="project" value="InterPro"/>
</dbReference>
<protein>
    <submittedName>
        <fullName evidence="5">Aste57867_24992 protein</fullName>
    </submittedName>
</protein>
<feature type="chain" id="PRO_5036116654" evidence="2">
    <location>
        <begin position="17"/>
        <end position="358"/>
    </location>
</feature>